<evidence type="ECO:0000313" key="8">
    <source>
        <dbReference type="Proteomes" id="UP000184121"/>
    </source>
</evidence>
<dbReference type="InterPro" id="IPR035965">
    <property type="entry name" value="PAS-like_dom_sf"/>
</dbReference>
<evidence type="ECO:0000256" key="4">
    <source>
        <dbReference type="ARBA" id="ARBA00022679"/>
    </source>
</evidence>
<dbReference type="STRING" id="29534.SAMN05444366_1520"/>
<sequence>MIVNDKNIDSLLAEIESLKQQLYESNSIIDAIKEGDVDALVVNTNGTPQLYSLETADYTYRLLIEKFRQGALSIAKNGLILYCNDYFAKLVNTPSEKIIGNYLQEFFDNPSQFATLIEGLKLGLGTHEILFKSDGGSPTTFPAYISLTDLEPSVDAIGIVVIDLTEKKKHEEALIQHQAELEGKINELNRINSSLEEFIHVISHDLKEPLRKIVMHNGKIDGTYLTEIDAKSMNIIKFSVLRLNSLVDDLVQYSSHTKQEERGEVNLAAVITEVIEDLEVIITDKNAKIKTGNLPVIKASRVQMRQLFANLISNAIKYSKANVPPVIQILETNATDVEVPQQNSKFVKIQIKDNGIGMESSHLLKIFTIFQRLHARNEYSGNGIGLAICKRIMENHSGNITVESTLNEGTTFNLYFPIV</sequence>
<dbReference type="InterPro" id="IPR003594">
    <property type="entry name" value="HATPase_dom"/>
</dbReference>
<dbReference type="AlphaFoldDB" id="A0A1M7DEV6"/>
<dbReference type="PRINTS" id="PR00344">
    <property type="entry name" value="BCTRLSENSOR"/>
</dbReference>
<dbReference type="InterPro" id="IPR000014">
    <property type="entry name" value="PAS"/>
</dbReference>
<dbReference type="Pfam" id="PF02518">
    <property type="entry name" value="HATPase_c"/>
    <property type="match status" value="1"/>
</dbReference>
<dbReference type="Gene3D" id="1.10.287.130">
    <property type="match status" value="1"/>
</dbReference>
<dbReference type="InterPro" id="IPR003661">
    <property type="entry name" value="HisK_dim/P_dom"/>
</dbReference>
<dbReference type="SUPFAM" id="SSF55874">
    <property type="entry name" value="ATPase domain of HSP90 chaperone/DNA topoisomerase II/histidine kinase"/>
    <property type="match status" value="1"/>
</dbReference>
<keyword evidence="8" id="KW-1185">Reference proteome</keyword>
<feature type="domain" description="Histidine kinase" evidence="6">
    <location>
        <begin position="201"/>
        <end position="419"/>
    </location>
</feature>
<organism evidence="7 8">
    <name type="scientific">Flavobacterium saccharophilum</name>
    <dbReference type="NCBI Taxonomy" id="29534"/>
    <lineage>
        <taxon>Bacteria</taxon>
        <taxon>Pseudomonadati</taxon>
        <taxon>Bacteroidota</taxon>
        <taxon>Flavobacteriia</taxon>
        <taxon>Flavobacteriales</taxon>
        <taxon>Flavobacteriaceae</taxon>
        <taxon>Flavobacterium</taxon>
    </lineage>
</organism>
<evidence type="ECO:0000256" key="1">
    <source>
        <dbReference type="ARBA" id="ARBA00000085"/>
    </source>
</evidence>
<dbReference type="EMBL" id="FRBY01000002">
    <property type="protein sequence ID" value="SHL77719.1"/>
    <property type="molecule type" value="Genomic_DNA"/>
</dbReference>
<dbReference type="CDD" id="cd00082">
    <property type="entry name" value="HisKA"/>
    <property type="match status" value="1"/>
</dbReference>
<dbReference type="InterPro" id="IPR036890">
    <property type="entry name" value="HATPase_C_sf"/>
</dbReference>
<dbReference type="PROSITE" id="PS50109">
    <property type="entry name" value="HIS_KIN"/>
    <property type="match status" value="1"/>
</dbReference>
<evidence type="ECO:0000256" key="5">
    <source>
        <dbReference type="ARBA" id="ARBA00022777"/>
    </source>
</evidence>
<dbReference type="EC" id="2.7.13.3" evidence="2"/>
<dbReference type="OrthoDB" id="9781208at2"/>
<dbReference type="SMART" id="SM00091">
    <property type="entry name" value="PAS"/>
    <property type="match status" value="1"/>
</dbReference>
<dbReference type="Gene3D" id="3.30.565.10">
    <property type="entry name" value="Histidine kinase-like ATPase, C-terminal domain"/>
    <property type="match status" value="1"/>
</dbReference>
<dbReference type="Gene3D" id="3.30.450.20">
    <property type="entry name" value="PAS domain"/>
    <property type="match status" value="1"/>
</dbReference>
<dbReference type="SUPFAM" id="SSF55785">
    <property type="entry name" value="PYP-like sensor domain (PAS domain)"/>
    <property type="match status" value="1"/>
</dbReference>
<dbReference type="FunFam" id="3.30.565.10:FF:000006">
    <property type="entry name" value="Sensor histidine kinase WalK"/>
    <property type="match status" value="1"/>
</dbReference>
<dbReference type="InterPro" id="IPR036097">
    <property type="entry name" value="HisK_dim/P_sf"/>
</dbReference>
<evidence type="ECO:0000256" key="2">
    <source>
        <dbReference type="ARBA" id="ARBA00012438"/>
    </source>
</evidence>
<dbReference type="GO" id="GO:0000155">
    <property type="term" value="F:phosphorelay sensor kinase activity"/>
    <property type="evidence" value="ECO:0007669"/>
    <property type="project" value="InterPro"/>
</dbReference>
<dbReference type="PANTHER" id="PTHR43304:SF1">
    <property type="entry name" value="PAC DOMAIN-CONTAINING PROTEIN"/>
    <property type="match status" value="1"/>
</dbReference>
<keyword evidence="3" id="KW-0597">Phosphoprotein</keyword>
<gene>
    <name evidence="7" type="ORF">SAMN05444366_1520</name>
</gene>
<accession>A0A1M7DEV6</accession>
<evidence type="ECO:0000259" key="6">
    <source>
        <dbReference type="PROSITE" id="PS50109"/>
    </source>
</evidence>
<keyword evidence="5" id="KW-0418">Kinase</keyword>
<evidence type="ECO:0000313" key="7">
    <source>
        <dbReference type="EMBL" id="SHL77719.1"/>
    </source>
</evidence>
<dbReference type="PANTHER" id="PTHR43304">
    <property type="entry name" value="PHYTOCHROME-LIKE PROTEIN CPH1"/>
    <property type="match status" value="1"/>
</dbReference>
<dbReference type="Pfam" id="PF13426">
    <property type="entry name" value="PAS_9"/>
    <property type="match status" value="1"/>
</dbReference>
<dbReference type="InterPro" id="IPR052162">
    <property type="entry name" value="Sensor_kinase/Photoreceptor"/>
</dbReference>
<proteinExistence type="predicted"/>
<evidence type="ECO:0000256" key="3">
    <source>
        <dbReference type="ARBA" id="ARBA00022553"/>
    </source>
</evidence>
<dbReference type="SMART" id="SM00387">
    <property type="entry name" value="HATPase_c"/>
    <property type="match status" value="1"/>
</dbReference>
<dbReference type="SUPFAM" id="SSF47384">
    <property type="entry name" value="Homodimeric domain of signal transducing histidine kinase"/>
    <property type="match status" value="1"/>
</dbReference>
<reference evidence="8" key="1">
    <citation type="submission" date="2016-11" db="EMBL/GenBank/DDBJ databases">
        <authorList>
            <person name="Varghese N."/>
            <person name="Submissions S."/>
        </authorList>
    </citation>
    <scope>NUCLEOTIDE SEQUENCE [LARGE SCALE GENOMIC DNA]</scope>
    <source>
        <strain evidence="8">DSM 1811</strain>
    </source>
</reference>
<dbReference type="InterPro" id="IPR004358">
    <property type="entry name" value="Sig_transdc_His_kin-like_C"/>
</dbReference>
<name>A0A1M7DEV6_9FLAO</name>
<dbReference type="InterPro" id="IPR005467">
    <property type="entry name" value="His_kinase_dom"/>
</dbReference>
<dbReference type="Proteomes" id="UP000184121">
    <property type="component" value="Unassembled WGS sequence"/>
</dbReference>
<protein>
    <recommendedName>
        <fullName evidence="2">histidine kinase</fullName>
        <ecNumber evidence="2">2.7.13.3</ecNumber>
    </recommendedName>
</protein>
<comment type="catalytic activity">
    <reaction evidence="1">
        <text>ATP + protein L-histidine = ADP + protein N-phospho-L-histidine.</text>
        <dbReference type="EC" id="2.7.13.3"/>
    </reaction>
</comment>
<keyword evidence="4" id="KW-0808">Transferase</keyword>